<keyword evidence="1" id="KW-0866">Nonsense-mediated mRNA decay</keyword>
<organism evidence="4 5">
    <name type="scientific">Cercospora kikuchii</name>
    <dbReference type="NCBI Taxonomy" id="84275"/>
    <lineage>
        <taxon>Eukaryota</taxon>
        <taxon>Fungi</taxon>
        <taxon>Dikarya</taxon>
        <taxon>Ascomycota</taxon>
        <taxon>Pezizomycotina</taxon>
        <taxon>Dothideomycetes</taxon>
        <taxon>Dothideomycetidae</taxon>
        <taxon>Mycosphaerellales</taxon>
        <taxon>Mycosphaerellaceae</taxon>
        <taxon>Cercospora</taxon>
    </lineage>
</organism>
<comment type="caution">
    <text evidence="4">The sequence shown here is derived from an EMBL/GenBank/DDBJ whole genome shotgun (WGS) entry which is preliminary data.</text>
</comment>
<evidence type="ECO:0000313" key="5">
    <source>
        <dbReference type="Proteomes" id="UP000825890"/>
    </source>
</evidence>
<sequence length="964" mass="105585">MNFDGPGDRQPTTSSPCAASVLPSRAPVLGKNRQFAAHHDGRKPTLPAHSFYATHGPIPQAICPQDGSMYQTPASSESGESMNYYPANGASQELPAQADSPGATGHTAEALGRLSFEHRRSASREYLASQRGRPLYVDCQPLVSKRSASRELTKPGGRQSPRLEASPKQPQHAATWTAARCRAQAQRRPLPKRVNSYDQTRAQAPGVTHADATSLPPRSQGNSGPKHRDSACDSGYGSRQNTGPRPEVATAKPFASSNGSVDAKTLACVAKQQAERRYTSADGQRLDMLLQPNSSPISTEQLAAEVKGIYAGLVMVEAKCINIDAAQAADPKSPLGAEQWQALIALHRTLLYEHHDFLMATQHPSATPALRGLAIKYSMPARMWKHGIHAFLEVLRHRRPQSQDYMLAFIYLAYQMMALLFETVPSFTDTWIECLGDLARYRMAVEEEKEAHATWGGVAARWYTMASDRHPPIGRLYHHLGILERPSLRKFCYYSKSLTCVVPFSNARDSLSTLCAPIVQDQQTIQSSRQSAEARIVTHHALVFTRRDLSTVAMVQKDSLQLLGDQPAKLRDFGAYFAAANIAALFQLGNAKNQLWQTYHIAIDRTAADRPNPRTKQPPSSLSEPNEDSIMDPYLQSSKEYFAESFNYILQHYATPESFKHSLSYTHVTLAYLHSLHAVRTRISSDGYQQSKNTFSSFLPWGLDYTALASFLTFLAQQQDQPITAGMLECARQGTFLAPTSDLLASSQQESQHTKPLSEDYVIRGHVWSQFYFSSSWFDGQGEDDGRSIETASMMTARAMRVLWLGLFLAFHTELLSYDGQSQAFSASAATTPAAATSSIFDDVLSTMEHETSSLPESVRPAEADMASSTAVETTSVRLATSPTGTNGSSDSSEDGYTIVKKGRKGSKAHSSPNGAKAILNKTNGLKAGPNKTKKQLHDNDAFQIVNDDGEMVGVNGQIAEALG</sequence>
<dbReference type="Proteomes" id="UP000825890">
    <property type="component" value="Unassembled WGS sequence"/>
</dbReference>
<feature type="compositionally biased region" description="Polar residues" evidence="2">
    <location>
        <begin position="867"/>
        <end position="891"/>
    </location>
</feature>
<dbReference type="PANTHER" id="PTHR15696">
    <property type="entry name" value="SMG-7 SUPPRESSOR WITH MORPHOLOGICAL EFFECT ON GENITALIA PROTEIN 7"/>
    <property type="match status" value="1"/>
</dbReference>
<feature type="region of interest" description="Disordered" evidence="2">
    <location>
        <begin position="607"/>
        <end position="628"/>
    </location>
</feature>
<dbReference type="FunFam" id="1.25.40.10:FF:000202">
    <property type="entry name" value="Unplaced genomic scaffold supercont1.7, whole genome shotgun sequence"/>
    <property type="match status" value="1"/>
</dbReference>
<dbReference type="GO" id="GO:0070034">
    <property type="term" value="F:telomerase RNA binding"/>
    <property type="evidence" value="ECO:0007669"/>
    <property type="project" value="TreeGrafter"/>
</dbReference>
<feature type="domain" description="DNA/RNA-binding" evidence="3">
    <location>
        <begin position="459"/>
        <end position="655"/>
    </location>
</feature>
<accession>A0A9P3CL05</accession>
<dbReference type="PANTHER" id="PTHR15696:SF0">
    <property type="entry name" value="TELOMERASE-BINDING PROTEIN EST1A"/>
    <property type="match status" value="1"/>
</dbReference>
<dbReference type="InterPro" id="IPR018834">
    <property type="entry name" value="DNA/RNA-bd_Est1-type"/>
</dbReference>
<name>A0A9P3CL05_9PEZI</name>
<dbReference type="InterPro" id="IPR045153">
    <property type="entry name" value="Est1/Ebs1-like"/>
</dbReference>
<keyword evidence="5" id="KW-1185">Reference proteome</keyword>
<dbReference type="GO" id="GO:0042162">
    <property type="term" value="F:telomeric DNA binding"/>
    <property type="evidence" value="ECO:0007669"/>
    <property type="project" value="TreeGrafter"/>
</dbReference>
<dbReference type="GO" id="GO:0000184">
    <property type="term" value="P:nuclear-transcribed mRNA catabolic process, nonsense-mediated decay"/>
    <property type="evidence" value="ECO:0007669"/>
    <property type="project" value="UniProtKB-KW"/>
</dbReference>
<keyword evidence="1" id="KW-0539">Nucleus</keyword>
<feature type="region of interest" description="Disordered" evidence="2">
    <location>
        <begin position="140"/>
        <end position="259"/>
    </location>
</feature>
<feature type="region of interest" description="Disordered" evidence="2">
    <location>
        <begin position="851"/>
        <end position="934"/>
    </location>
</feature>
<dbReference type="Pfam" id="PF10373">
    <property type="entry name" value="EST1_DNA_bind"/>
    <property type="match status" value="1"/>
</dbReference>
<dbReference type="InterPro" id="IPR011990">
    <property type="entry name" value="TPR-like_helical_dom_sf"/>
</dbReference>
<dbReference type="AlphaFoldDB" id="A0A9P3CL05"/>
<dbReference type="GO" id="GO:0005697">
    <property type="term" value="C:telomerase holoenzyme complex"/>
    <property type="evidence" value="ECO:0007669"/>
    <property type="project" value="TreeGrafter"/>
</dbReference>
<feature type="compositionally biased region" description="Low complexity" evidence="2">
    <location>
        <begin position="173"/>
        <end position="188"/>
    </location>
</feature>
<evidence type="ECO:0000256" key="1">
    <source>
        <dbReference type="RuleBase" id="RU369098"/>
    </source>
</evidence>
<dbReference type="OrthoDB" id="2017974at2759"/>
<reference evidence="4 5" key="1">
    <citation type="submission" date="2021-01" db="EMBL/GenBank/DDBJ databases">
        <title>Cercospora kikuchii MAFF 305040 whole genome shotgun sequence.</title>
        <authorList>
            <person name="Kashiwa T."/>
            <person name="Suzuki T."/>
        </authorList>
    </citation>
    <scope>NUCLEOTIDE SEQUENCE [LARGE SCALE GENOMIC DNA]</scope>
    <source>
        <strain evidence="4 5">MAFF 305040</strain>
    </source>
</reference>
<dbReference type="GeneID" id="68293875"/>
<dbReference type="RefSeq" id="XP_044659604.1">
    <property type="nucleotide sequence ID" value="XM_044803669.1"/>
</dbReference>
<comment type="function">
    <text evidence="1">Plays a role in nonsense-mediated mRNA decay.</text>
</comment>
<proteinExistence type="predicted"/>
<feature type="region of interest" description="Disordered" evidence="2">
    <location>
        <begin position="63"/>
        <end position="106"/>
    </location>
</feature>
<evidence type="ECO:0000256" key="2">
    <source>
        <dbReference type="SAM" id="MobiDB-lite"/>
    </source>
</evidence>
<evidence type="ECO:0000313" key="4">
    <source>
        <dbReference type="EMBL" id="GIZ45117.1"/>
    </source>
</evidence>
<protein>
    <recommendedName>
        <fullName evidence="1">Nonsense-mediated mRNA decay factor</fullName>
    </recommendedName>
</protein>
<dbReference type="EMBL" id="BOLY01000005">
    <property type="protein sequence ID" value="GIZ45117.1"/>
    <property type="molecule type" value="Genomic_DNA"/>
</dbReference>
<gene>
    <name evidence="4" type="ORF">CKM354_000830000</name>
</gene>
<dbReference type="Gene3D" id="1.25.40.10">
    <property type="entry name" value="Tetratricopeptide repeat domain"/>
    <property type="match status" value="1"/>
</dbReference>
<dbReference type="SUPFAM" id="SSF48452">
    <property type="entry name" value="TPR-like"/>
    <property type="match status" value="1"/>
</dbReference>
<feature type="compositionally biased region" description="Polar residues" evidence="2">
    <location>
        <begin position="614"/>
        <end position="624"/>
    </location>
</feature>
<feature type="region of interest" description="Disordered" evidence="2">
    <location>
        <begin position="1"/>
        <end position="20"/>
    </location>
</feature>
<comment type="subcellular location">
    <subcellularLocation>
        <location evidence="1">Nucleus</location>
    </subcellularLocation>
</comment>
<feature type="compositionally biased region" description="Polar residues" evidence="2">
    <location>
        <begin position="68"/>
        <end position="81"/>
    </location>
</feature>
<evidence type="ECO:0000259" key="3">
    <source>
        <dbReference type="Pfam" id="PF10373"/>
    </source>
</evidence>